<dbReference type="InterPro" id="IPR036765">
    <property type="entry name" value="ZipA_FtsZ-bd_C_sf"/>
</dbReference>
<protein>
    <recommendedName>
        <fullName evidence="1">Cell division protein ZipA</fullName>
    </recommendedName>
</protein>
<comment type="subcellular location">
    <subcellularLocation>
        <location evidence="2">Cell inner membrane</location>
        <topology evidence="2">Single-pass type I membrane protein</topology>
    </subcellularLocation>
</comment>
<dbReference type="GO" id="GO:0005886">
    <property type="term" value="C:plasma membrane"/>
    <property type="evidence" value="ECO:0007669"/>
    <property type="project" value="UniProtKB-SubCell"/>
</dbReference>
<dbReference type="Proteomes" id="UP000196138">
    <property type="component" value="Chromosome"/>
</dbReference>
<accession>A0A1Y0EMQ3</accession>
<name>A0A1Y0EMQ3_9BURK</name>
<comment type="function">
    <text evidence="1">Essential cell division protein that stabilizes the FtsZ protofilaments by cross-linking them and that serves as a cytoplasmic membrane anchor for the Z ring. Also required for the recruitment to the septal ring of downstream cell division proteins.</text>
</comment>
<keyword evidence="2" id="KW-1003">Cell membrane</keyword>
<comment type="similarity">
    <text evidence="1">Belongs to the ZipA family.</text>
</comment>
<dbReference type="SMART" id="SM00771">
    <property type="entry name" value="ZipA_C"/>
    <property type="match status" value="1"/>
</dbReference>
<keyword evidence="2" id="KW-0472">Membrane</keyword>
<dbReference type="KEGG" id="cser:CCO03_08370"/>
<dbReference type="RefSeq" id="WP_087279756.1">
    <property type="nucleotide sequence ID" value="NZ_CP021455.1"/>
</dbReference>
<evidence type="ECO:0000313" key="5">
    <source>
        <dbReference type="Proteomes" id="UP000196138"/>
    </source>
</evidence>
<evidence type="ECO:0000256" key="2">
    <source>
        <dbReference type="RuleBase" id="RU003613"/>
    </source>
</evidence>
<dbReference type="Pfam" id="PF04354">
    <property type="entry name" value="ZipA_C"/>
    <property type="match status" value="1"/>
</dbReference>
<keyword evidence="1 4" id="KW-0132">Cell division</keyword>
<dbReference type="Gene3D" id="3.30.1400.10">
    <property type="entry name" value="ZipA, C-terminal FtsZ-binding domain"/>
    <property type="match status" value="1"/>
</dbReference>
<dbReference type="InterPro" id="IPR007449">
    <property type="entry name" value="ZipA_FtsZ-bd_C"/>
</dbReference>
<dbReference type="GO" id="GO:0090529">
    <property type="term" value="P:cell septum assembly"/>
    <property type="evidence" value="ECO:0007669"/>
    <property type="project" value="InterPro"/>
</dbReference>
<gene>
    <name evidence="4" type="ORF">CCO03_08370</name>
</gene>
<reference evidence="4 5" key="1">
    <citation type="submission" date="2017-05" db="EMBL/GenBank/DDBJ databases">
        <authorList>
            <person name="Song R."/>
            <person name="Chenine A.L."/>
            <person name="Ruprecht R.M."/>
        </authorList>
    </citation>
    <scope>NUCLEOTIDE SEQUENCE [LARGE SCALE GENOMIC DNA]</scope>
    <source>
        <strain evidence="4 5">DSM 26136</strain>
    </source>
</reference>
<dbReference type="SUPFAM" id="SSF64383">
    <property type="entry name" value="Cell-division protein ZipA, C-terminal domain"/>
    <property type="match status" value="1"/>
</dbReference>
<evidence type="ECO:0000313" key="4">
    <source>
        <dbReference type="EMBL" id="ARU04688.1"/>
    </source>
</evidence>
<feature type="domain" description="ZipA C-terminal FtsZ-binding" evidence="3">
    <location>
        <begin position="193"/>
        <end position="322"/>
    </location>
</feature>
<dbReference type="EMBL" id="CP021455">
    <property type="protein sequence ID" value="ARU04688.1"/>
    <property type="molecule type" value="Genomic_DNA"/>
</dbReference>
<evidence type="ECO:0000256" key="1">
    <source>
        <dbReference type="RuleBase" id="RU003612"/>
    </source>
</evidence>
<dbReference type="OrthoDB" id="8521018at2"/>
<dbReference type="AlphaFoldDB" id="A0A1Y0EMQ3"/>
<evidence type="ECO:0000259" key="3">
    <source>
        <dbReference type="SMART" id="SM00771"/>
    </source>
</evidence>
<keyword evidence="2" id="KW-0997">Cell inner membrane</keyword>
<organism evidence="4 5">
    <name type="scientific">Comamonas serinivorans</name>
    <dbReference type="NCBI Taxonomy" id="1082851"/>
    <lineage>
        <taxon>Bacteria</taxon>
        <taxon>Pseudomonadati</taxon>
        <taxon>Pseudomonadota</taxon>
        <taxon>Betaproteobacteria</taxon>
        <taxon>Burkholderiales</taxon>
        <taxon>Comamonadaceae</taxon>
        <taxon>Comamonas</taxon>
    </lineage>
</organism>
<proteinExistence type="inferred from homology"/>
<sequence>MSSLQVGLAIAGGLVLAGLVAHSTWMSRRAEPRRAVDESGEAKTTFEPIAMPGGGLGSGAVLSSANHLHDKRLRIDPLIDVVVPLALDHLVSGDAVLANLPHTRRVGTKPFLVEGRNDASGQWEQAEPGRRYNALQVAVQLANRKGALNEIEFSEFVMKAQAFADALGGSPEFPEMLHEVARARELDQFASEHDAQLSVCLRARGAAWSPGYIMQQAARQGFVAGAVPGRMVLPGSQPGMPVLSLSFDTQAALAEDPNEAAIFELALSLDAPHVPREEEPFARMGQVALALAQEMEGVVTDDRGNRLVNEAIEAIAIDLAQLYDELDAHDLSAGSPQARRLFS</sequence>
<keyword evidence="1" id="KW-0131">Cell cycle</keyword>
<keyword evidence="5" id="KW-1185">Reference proteome</keyword>
<keyword evidence="2" id="KW-0812">Transmembrane</keyword>